<dbReference type="InterPro" id="IPR003736">
    <property type="entry name" value="PAAI_dom"/>
</dbReference>
<dbReference type="OrthoDB" id="9806185at2"/>
<comment type="catalytic activity">
    <reaction evidence="3">
        <text>a long-chain fatty acyl-CoA + H2O = a long-chain fatty acid + CoA + H(+)</text>
        <dbReference type="Rhea" id="RHEA:67680"/>
        <dbReference type="ChEBI" id="CHEBI:15377"/>
        <dbReference type="ChEBI" id="CHEBI:15378"/>
        <dbReference type="ChEBI" id="CHEBI:57287"/>
        <dbReference type="ChEBI" id="CHEBI:57560"/>
        <dbReference type="ChEBI" id="CHEBI:83139"/>
    </reaction>
</comment>
<comment type="similarity">
    <text evidence="4">Belongs to the YigI thioesterase family.</text>
</comment>
<evidence type="ECO:0000256" key="6">
    <source>
        <dbReference type="ARBA" id="ARBA00040062"/>
    </source>
</evidence>
<gene>
    <name evidence="9" type="ORF">SAMN05443248_0993</name>
</gene>
<comment type="catalytic activity">
    <reaction evidence="7">
        <text>a medium-chain fatty acyl-CoA + H2O = a medium-chain fatty acid + CoA + H(+)</text>
        <dbReference type="Rhea" id="RHEA:68184"/>
        <dbReference type="ChEBI" id="CHEBI:15377"/>
        <dbReference type="ChEBI" id="CHEBI:15378"/>
        <dbReference type="ChEBI" id="CHEBI:57287"/>
        <dbReference type="ChEBI" id="CHEBI:59558"/>
        <dbReference type="ChEBI" id="CHEBI:90546"/>
    </reaction>
</comment>
<evidence type="ECO:0000259" key="8">
    <source>
        <dbReference type="Pfam" id="PF03061"/>
    </source>
</evidence>
<dbReference type="Proteomes" id="UP000189796">
    <property type="component" value="Chromosome I"/>
</dbReference>
<evidence type="ECO:0000313" key="9">
    <source>
        <dbReference type="EMBL" id="SHG28031.1"/>
    </source>
</evidence>
<name>A0A1M5IID7_9BRAD</name>
<dbReference type="InterPro" id="IPR006683">
    <property type="entry name" value="Thioestr_dom"/>
</dbReference>
<dbReference type="CDD" id="cd03443">
    <property type="entry name" value="PaaI_thioesterase"/>
    <property type="match status" value="1"/>
</dbReference>
<evidence type="ECO:0000256" key="5">
    <source>
        <dbReference type="ARBA" id="ARBA00038894"/>
    </source>
</evidence>
<feature type="domain" description="Thioesterase" evidence="8">
    <location>
        <begin position="66"/>
        <end position="141"/>
    </location>
</feature>
<protein>
    <recommendedName>
        <fullName evidence="6">Medium/long-chain acyl-CoA thioesterase YigI</fullName>
        <ecNumber evidence="5">3.1.2.20</ecNumber>
    </recommendedName>
</protein>
<evidence type="ECO:0000256" key="4">
    <source>
        <dbReference type="ARBA" id="ARBA00038381"/>
    </source>
</evidence>
<proteinExistence type="inferred from homology"/>
<evidence type="ECO:0000256" key="1">
    <source>
        <dbReference type="ARBA" id="ARBA00022801"/>
    </source>
</evidence>
<dbReference type="AlphaFoldDB" id="A0A1M5IID7"/>
<dbReference type="Pfam" id="PF03061">
    <property type="entry name" value="4HBT"/>
    <property type="match status" value="1"/>
</dbReference>
<dbReference type="EC" id="3.1.2.20" evidence="5"/>
<dbReference type="GO" id="GO:0047617">
    <property type="term" value="F:fatty acyl-CoA hydrolase activity"/>
    <property type="evidence" value="ECO:0007669"/>
    <property type="project" value="UniProtKB-EC"/>
</dbReference>
<keyword evidence="1" id="KW-0378">Hydrolase</keyword>
<accession>A0A1M5IID7</accession>
<dbReference type="InterPro" id="IPR029069">
    <property type="entry name" value="HotDog_dom_sf"/>
</dbReference>
<sequence>MPADRRIEIIQHEKISTLSAPLNPPSLAEAVNAKGFSHAAGFRIVAVAPGNAEVALARRPDLVQFFGHFHGGVITALADQAAGVAVTSSLPAGRIGVTVEIKVNFLSPADGTELVARAKTLKMSGSIGVATVEVFSKDGATETLCAFCTATMRALDLPAEFR</sequence>
<evidence type="ECO:0000256" key="3">
    <source>
        <dbReference type="ARBA" id="ARBA00036002"/>
    </source>
</evidence>
<evidence type="ECO:0000256" key="7">
    <source>
        <dbReference type="ARBA" id="ARBA00048062"/>
    </source>
</evidence>
<dbReference type="Gene3D" id="3.10.129.10">
    <property type="entry name" value="Hotdog Thioesterase"/>
    <property type="match status" value="1"/>
</dbReference>
<evidence type="ECO:0000313" key="10">
    <source>
        <dbReference type="Proteomes" id="UP000189796"/>
    </source>
</evidence>
<dbReference type="SUPFAM" id="SSF54637">
    <property type="entry name" value="Thioesterase/thiol ester dehydrase-isomerase"/>
    <property type="match status" value="1"/>
</dbReference>
<dbReference type="PANTHER" id="PTHR43240:SF20">
    <property type="entry name" value="MEDIUM_LONG-CHAIN ACYL-COA THIOESTERASE YIGI"/>
    <property type="match status" value="1"/>
</dbReference>
<dbReference type="EMBL" id="LT670817">
    <property type="protein sequence ID" value="SHG28031.1"/>
    <property type="molecule type" value="Genomic_DNA"/>
</dbReference>
<dbReference type="NCBIfam" id="TIGR00369">
    <property type="entry name" value="unchar_dom_1"/>
    <property type="match status" value="1"/>
</dbReference>
<organism evidence="9 10">
    <name type="scientific">Bradyrhizobium erythrophlei</name>
    <dbReference type="NCBI Taxonomy" id="1437360"/>
    <lineage>
        <taxon>Bacteria</taxon>
        <taxon>Pseudomonadati</taxon>
        <taxon>Pseudomonadota</taxon>
        <taxon>Alphaproteobacteria</taxon>
        <taxon>Hyphomicrobiales</taxon>
        <taxon>Nitrobacteraceae</taxon>
        <taxon>Bradyrhizobium</taxon>
    </lineage>
</organism>
<comment type="catalytic activity">
    <reaction evidence="2">
        <text>a fatty acyl-CoA + H2O = a fatty acid + CoA + H(+)</text>
        <dbReference type="Rhea" id="RHEA:16781"/>
        <dbReference type="ChEBI" id="CHEBI:15377"/>
        <dbReference type="ChEBI" id="CHEBI:15378"/>
        <dbReference type="ChEBI" id="CHEBI:28868"/>
        <dbReference type="ChEBI" id="CHEBI:57287"/>
        <dbReference type="ChEBI" id="CHEBI:77636"/>
        <dbReference type="EC" id="3.1.2.20"/>
    </reaction>
</comment>
<evidence type="ECO:0000256" key="2">
    <source>
        <dbReference type="ARBA" id="ARBA00035880"/>
    </source>
</evidence>
<reference evidence="9 10" key="1">
    <citation type="submission" date="2016-11" db="EMBL/GenBank/DDBJ databases">
        <authorList>
            <person name="Jaros S."/>
            <person name="Januszkiewicz K."/>
            <person name="Wedrychowicz H."/>
        </authorList>
    </citation>
    <scope>NUCLEOTIDE SEQUENCE [LARGE SCALE GENOMIC DNA]</scope>
    <source>
        <strain evidence="9 10">GAS138</strain>
    </source>
</reference>
<dbReference type="PANTHER" id="PTHR43240">
    <property type="entry name" value="1,4-DIHYDROXY-2-NAPHTHOYL-COA THIOESTERASE 1"/>
    <property type="match status" value="1"/>
</dbReference>